<dbReference type="EMBL" id="MN739524">
    <property type="protein sequence ID" value="QHT10696.1"/>
    <property type="molecule type" value="Genomic_DNA"/>
</dbReference>
<evidence type="ECO:0000313" key="1">
    <source>
        <dbReference type="EMBL" id="QHT10696.1"/>
    </source>
</evidence>
<proteinExistence type="predicted"/>
<reference evidence="1" key="1">
    <citation type="journal article" date="2020" name="Nature">
        <title>Giant virus diversity and host interactions through global metagenomics.</title>
        <authorList>
            <person name="Schulz F."/>
            <person name="Roux S."/>
            <person name="Paez-Espino D."/>
            <person name="Jungbluth S."/>
            <person name="Walsh D.A."/>
            <person name="Denef V.J."/>
            <person name="McMahon K.D."/>
            <person name="Konstantinidis K.T."/>
            <person name="Eloe-Fadrosh E.A."/>
            <person name="Kyrpides N.C."/>
            <person name="Woyke T."/>
        </authorList>
    </citation>
    <scope>NUCLEOTIDE SEQUENCE</scope>
    <source>
        <strain evidence="1">GVMAG-M-3300023174-107</strain>
    </source>
</reference>
<accession>A0A6C0D0V6</accession>
<organism evidence="1">
    <name type="scientific">viral metagenome</name>
    <dbReference type="NCBI Taxonomy" id="1070528"/>
    <lineage>
        <taxon>unclassified sequences</taxon>
        <taxon>metagenomes</taxon>
        <taxon>organismal metagenomes</taxon>
    </lineage>
</organism>
<sequence length="78" mass="9471">MALYIDTIPDDIINKIILDSIILLKNENGWRQVNARIQKPLRLRYIGSIYEPELKYYCIHRRYADLDEYYNSFEPIIY</sequence>
<name>A0A6C0D0V6_9ZZZZ</name>
<dbReference type="AlphaFoldDB" id="A0A6C0D0V6"/>
<protein>
    <submittedName>
        <fullName evidence="1">Uncharacterized protein</fullName>
    </submittedName>
</protein>